<evidence type="ECO:0000313" key="3">
    <source>
        <dbReference type="Proteomes" id="UP000614601"/>
    </source>
</evidence>
<feature type="signal peptide" evidence="1">
    <location>
        <begin position="1"/>
        <end position="18"/>
    </location>
</feature>
<organism evidence="2 3">
    <name type="scientific">Bursaphelenchus okinawaensis</name>
    <dbReference type="NCBI Taxonomy" id="465554"/>
    <lineage>
        <taxon>Eukaryota</taxon>
        <taxon>Metazoa</taxon>
        <taxon>Ecdysozoa</taxon>
        <taxon>Nematoda</taxon>
        <taxon>Chromadorea</taxon>
        <taxon>Rhabditida</taxon>
        <taxon>Tylenchina</taxon>
        <taxon>Tylenchomorpha</taxon>
        <taxon>Aphelenchoidea</taxon>
        <taxon>Aphelenchoididae</taxon>
        <taxon>Bursaphelenchus</taxon>
    </lineage>
</organism>
<dbReference type="Proteomes" id="UP000783686">
    <property type="component" value="Unassembled WGS sequence"/>
</dbReference>
<keyword evidence="3" id="KW-1185">Reference proteome</keyword>
<dbReference type="AlphaFoldDB" id="A0A811K1I9"/>
<dbReference type="OrthoDB" id="5875885at2759"/>
<comment type="caution">
    <text evidence="2">The sequence shown here is derived from an EMBL/GenBank/DDBJ whole genome shotgun (WGS) entry which is preliminary data.</text>
</comment>
<protein>
    <submittedName>
        <fullName evidence="2">Uncharacterized protein</fullName>
    </submittedName>
</protein>
<dbReference type="Proteomes" id="UP000614601">
    <property type="component" value="Unassembled WGS sequence"/>
</dbReference>
<gene>
    <name evidence="2" type="ORF">BOKJ2_LOCUS2724</name>
</gene>
<dbReference type="EMBL" id="CAJFCW020000002">
    <property type="protein sequence ID" value="CAG9089509.1"/>
    <property type="molecule type" value="Genomic_DNA"/>
</dbReference>
<proteinExistence type="predicted"/>
<keyword evidence="1" id="KW-0732">Signal</keyword>
<dbReference type="EMBL" id="CAJFDH010000002">
    <property type="protein sequence ID" value="CAD5209512.1"/>
    <property type="molecule type" value="Genomic_DNA"/>
</dbReference>
<evidence type="ECO:0000256" key="1">
    <source>
        <dbReference type="SAM" id="SignalP"/>
    </source>
</evidence>
<feature type="chain" id="PRO_5035594547" evidence="1">
    <location>
        <begin position="19"/>
        <end position="84"/>
    </location>
</feature>
<sequence>MSFSWSGMLLTIVILVLGLMVQGQSYEEEQRFMEKRVPHPSFRSNVRIQHFQQGEMPPGFGHNFSPFMGRFGRVARNRPYFVDY</sequence>
<name>A0A811K1I9_9BILA</name>
<accession>A0A811K1I9</accession>
<reference evidence="2" key="1">
    <citation type="submission" date="2020-09" db="EMBL/GenBank/DDBJ databases">
        <authorList>
            <person name="Kikuchi T."/>
        </authorList>
    </citation>
    <scope>NUCLEOTIDE SEQUENCE</scope>
    <source>
        <strain evidence="2">SH1</strain>
    </source>
</reference>
<evidence type="ECO:0000313" key="2">
    <source>
        <dbReference type="EMBL" id="CAD5209512.1"/>
    </source>
</evidence>